<dbReference type="GO" id="GO:0006508">
    <property type="term" value="P:proteolysis"/>
    <property type="evidence" value="ECO:0007669"/>
    <property type="project" value="InterPro"/>
</dbReference>
<organism evidence="4 5">
    <name type="scientific">Prolixibacter denitrificans</name>
    <dbReference type="NCBI Taxonomy" id="1541063"/>
    <lineage>
        <taxon>Bacteria</taxon>
        <taxon>Pseudomonadati</taxon>
        <taxon>Bacteroidota</taxon>
        <taxon>Bacteroidia</taxon>
        <taxon>Marinilabiliales</taxon>
        <taxon>Prolixibacteraceae</taxon>
        <taxon>Prolixibacter</taxon>
    </lineage>
</organism>
<reference evidence="4 5" key="1">
    <citation type="submission" date="2018-03" db="EMBL/GenBank/DDBJ databases">
        <title>Genomic Encyclopedia of Archaeal and Bacterial Type Strains, Phase II (KMG-II): from individual species to whole genera.</title>
        <authorList>
            <person name="Goeker M."/>
        </authorList>
    </citation>
    <scope>NUCLEOTIDE SEQUENCE [LARGE SCALE GENOMIC DNA]</scope>
    <source>
        <strain evidence="4 5">DSM 27267</strain>
    </source>
</reference>
<keyword evidence="3" id="KW-0732">Signal</keyword>
<evidence type="ECO:0000256" key="3">
    <source>
        <dbReference type="SAM" id="SignalP"/>
    </source>
</evidence>
<evidence type="ECO:0000313" key="5">
    <source>
        <dbReference type="Proteomes" id="UP000240621"/>
    </source>
</evidence>
<gene>
    <name evidence="4" type="ORF">CLV93_103428</name>
</gene>
<comment type="similarity">
    <text evidence="1">Belongs to the peptidase S13 family.</text>
</comment>
<dbReference type="NCBIfam" id="TIGR00666">
    <property type="entry name" value="PBP4"/>
    <property type="match status" value="1"/>
</dbReference>
<evidence type="ECO:0000256" key="1">
    <source>
        <dbReference type="ARBA" id="ARBA00006096"/>
    </source>
</evidence>
<dbReference type="RefSeq" id="WP_106541816.1">
    <property type="nucleotide sequence ID" value="NZ_BLAU01000001.1"/>
</dbReference>
<protein>
    <submittedName>
        <fullName evidence="4">D-alanyl-D-alanine carboxypeptidase/D-alanyl-D-alanine-endopeptidase (Penicillin-binding protein 4)</fullName>
    </submittedName>
</protein>
<proteinExistence type="inferred from homology"/>
<dbReference type="OrthoDB" id="9802627at2"/>
<dbReference type="GO" id="GO:0000270">
    <property type="term" value="P:peptidoglycan metabolic process"/>
    <property type="evidence" value="ECO:0007669"/>
    <property type="project" value="TreeGrafter"/>
</dbReference>
<comment type="caution">
    <text evidence="4">The sequence shown here is derived from an EMBL/GenBank/DDBJ whole genome shotgun (WGS) entry which is preliminary data.</text>
</comment>
<evidence type="ECO:0000313" key="4">
    <source>
        <dbReference type="EMBL" id="PSK84002.1"/>
    </source>
</evidence>
<dbReference type="PANTHER" id="PTHR30023:SF0">
    <property type="entry name" value="PENICILLIN-SENSITIVE CARBOXYPEPTIDASE A"/>
    <property type="match status" value="1"/>
</dbReference>
<feature type="signal peptide" evidence="3">
    <location>
        <begin position="1"/>
        <end position="19"/>
    </location>
</feature>
<dbReference type="InterPro" id="IPR012338">
    <property type="entry name" value="Beta-lactam/transpept-like"/>
</dbReference>
<dbReference type="PANTHER" id="PTHR30023">
    <property type="entry name" value="D-ALANYL-D-ALANINE CARBOXYPEPTIDASE"/>
    <property type="match status" value="1"/>
</dbReference>
<keyword evidence="4" id="KW-0645">Protease</keyword>
<dbReference type="InterPro" id="IPR000667">
    <property type="entry name" value="Peptidase_S13"/>
</dbReference>
<dbReference type="Gene3D" id="3.40.710.10">
    <property type="entry name" value="DD-peptidase/beta-lactamase superfamily"/>
    <property type="match status" value="2"/>
</dbReference>
<dbReference type="EMBL" id="PYGC01000003">
    <property type="protein sequence ID" value="PSK84002.1"/>
    <property type="molecule type" value="Genomic_DNA"/>
</dbReference>
<dbReference type="PRINTS" id="PR00922">
    <property type="entry name" value="DADACBPTASE3"/>
</dbReference>
<name>A0A2P8CGH0_9BACT</name>
<dbReference type="Pfam" id="PF02113">
    <property type="entry name" value="Peptidase_S13"/>
    <property type="match status" value="1"/>
</dbReference>
<dbReference type="Gene3D" id="3.50.80.20">
    <property type="entry name" value="D-Ala-D-Ala carboxypeptidase C, peptidase S13"/>
    <property type="match status" value="1"/>
</dbReference>
<feature type="chain" id="PRO_5015161266" evidence="3">
    <location>
        <begin position="20"/>
        <end position="474"/>
    </location>
</feature>
<keyword evidence="2" id="KW-0378">Hydrolase</keyword>
<dbReference type="SUPFAM" id="SSF56601">
    <property type="entry name" value="beta-lactamase/transpeptidase-like"/>
    <property type="match status" value="1"/>
</dbReference>
<dbReference type="Proteomes" id="UP000240621">
    <property type="component" value="Unassembled WGS sequence"/>
</dbReference>
<dbReference type="GO" id="GO:0004185">
    <property type="term" value="F:serine-type carboxypeptidase activity"/>
    <property type="evidence" value="ECO:0007669"/>
    <property type="project" value="InterPro"/>
</dbReference>
<evidence type="ECO:0000256" key="2">
    <source>
        <dbReference type="ARBA" id="ARBA00022801"/>
    </source>
</evidence>
<dbReference type="AlphaFoldDB" id="A0A2P8CGH0"/>
<accession>A0A2P8CGH0</accession>
<keyword evidence="4" id="KW-0121">Carboxypeptidase</keyword>
<sequence>MNRLIIALFLLFVSTQVKSQPDTLSALPYLPELQTAEYSFYVYDATTGQVVAQSPQKSLTPASVLKVVTTATAMRLLGPDFRFKTRFGYIGKIDHKTGTLKGDLIIRGGADPAFYSEYFKTHYLGVFEQWAYQLKQLGIKQVDGDVIGDASALDDTAIPGGWIWEDMGNYYGAGIYGLTFADNMYRIHFQSPAEAGEPTRVKYVQPETPGFSLDNRVVSSNKNSDQSYVYGAPYAQHQMITGEIPKGRNDFVVKGAMPNPPLEAADSLRKVVNKLGIEITGQAKAVFTGEDGEFRQMAVEKSPKLKDIIDTTNHESVNLFAEHLLREIGRKVSGKPTLDEGLKDLKSYWQDRGVYLQGFYQTDGSGLSRSNAVCTRTLVEVMLNMYRTPGDDQIFFNSLPLAGKEGTLKYFFQGTPLEGTLRAKTGSMERVRSFAGEFTNRNGHQLFFAVIVNNFSGSSYEMGKQLEPWLLTFY</sequence>